<organism evidence="1 2">
    <name type="scientific">Geobacter metallireducens (strain ATCC 53774 / DSM 7210 / GS-15)</name>
    <dbReference type="NCBI Taxonomy" id="269799"/>
    <lineage>
        <taxon>Bacteria</taxon>
        <taxon>Pseudomonadati</taxon>
        <taxon>Thermodesulfobacteriota</taxon>
        <taxon>Desulfuromonadia</taxon>
        <taxon>Geobacterales</taxon>
        <taxon>Geobacteraceae</taxon>
        <taxon>Geobacter</taxon>
    </lineage>
</organism>
<dbReference type="HOGENOM" id="CLU_101141_8_0_7"/>
<dbReference type="CDD" id="cd00586">
    <property type="entry name" value="4HBT"/>
    <property type="match status" value="1"/>
</dbReference>
<dbReference type="STRING" id="269799.Gmet_2228"/>
<dbReference type="InterPro" id="IPR029069">
    <property type="entry name" value="HotDog_dom_sf"/>
</dbReference>
<dbReference type="Proteomes" id="UP000007073">
    <property type="component" value="Chromosome"/>
</dbReference>
<dbReference type="eggNOG" id="COG0824">
    <property type="taxonomic scope" value="Bacteria"/>
</dbReference>
<accession>Q39TG9</accession>
<dbReference type="AlphaFoldDB" id="Q39TG9"/>
<protein>
    <submittedName>
        <fullName evidence="1">Acyl-CoA thioesterase</fullName>
    </submittedName>
</protein>
<evidence type="ECO:0000313" key="1">
    <source>
        <dbReference type="EMBL" id="ABB32455.1"/>
    </source>
</evidence>
<dbReference type="RefSeq" id="WP_011365983.1">
    <property type="nucleotide sequence ID" value="NC_007517.1"/>
</dbReference>
<gene>
    <name evidence="1" type="ordered locus">Gmet_2228</name>
</gene>
<reference evidence="1 2" key="2">
    <citation type="journal article" date="2009" name="BMC Microbiol.">
        <title>The genome sequence of Geobacter metallireducens: features of metabolism, physiology and regulation common and dissimilar to Geobacter sulfurreducens.</title>
        <authorList>
            <person name="Aklujkar M."/>
            <person name="Krushkal J."/>
            <person name="DiBartolo G."/>
            <person name="Lapidus A."/>
            <person name="Land M.L."/>
            <person name="Lovley D.R."/>
        </authorList>
    </citation>
    <scope>NUCLEOTIDE SEQUENCE [LARGE SCALE GENOMIC DNA]</scope>
    <source>
        <strain evidence="2">ATCC 53774 / DSM 7210 / GS-15</strain>
    </source>
</reference>
<name>Q39TG9_GEOMG</name>
<sequence length="151" mass="16944">MARVQIDLPDKFIYSTKLQVRIGDVAAGFHMGNHMLISYLNEALLLFFREAGVIGMFGTKMNLIDADLAVIYKTEAAHGDMLRVDLGIIPSGIYGFDAFYRVTNERTGEEIAIAKMAMLFFDYEQRQISPVPEAFTVALPKIYNRAIPSTE</sequence>
<dbReference type="Pfam" id="PF13279">
    <property type="entry name" value="4HBT_2"/>
    <property type="match status" value="1"/>
</dbReference>
<dbReference type="EMBL" id="CP000148">
    <property type="protein sequence ID" value="ABB32455.1"/>
    <property type="molecule type" value="Genomic_DNA"/>
</dbReference>
<proteinExistence type="predicted"/>
<keyword evidence="2" id="KW-1185">Reference proteome</keyword>
<dbReference type="SUPFAM" id="SSF54637">
    <property type="entry name" value="Thioesterase/thiol ester dehydrase-isomerase"/>
    <property type="match status" value="1"/>
</dbReference>
<evidence type="ECO:0000313" key="2">
    <source>
        <dbReference type="Proteomes" id="UP000007073"/>
    </source>
</evidence>
<dbReference type="KEGG" id="gme:Gmet_2228"/>
<reference evidence="1 2" key="1">
    <citation type="submission" date="2005-10" db="EMBL/GenBank/DDBJ databases">
        <title>Complete sequence of Geobacter metallireducens GS-15.</title>
        <authorList>
            <consortium name="US DOE Joint Genome Institute"/>
            <person name="Copeland A."/>
            <person name="Lucas S."/>
            <person name="Lapidus A."/>
            <person name="Barry K."/>
            <person name="Detter J.C."/>
            <person name="Glavina T."/>
            <person name="Hammon N."/>
            <person name="Israni S."/>
            <person name="Pitluck S."/>
            <person name="Di Bartolo G."/>
            <person name="Chain P."/>
            <person name="Schmutz J."/>
            <person name="Larimer F."/>
            <person name="Land M."/>
            <person name="Kyrpides N."/>
            <person name="Ivanova N."/>
            <person name="Richardson P."/>
        </authorList>
    </citation>
    <scope>NUCLEOTIDE SEQUENCE [LARGE SCALE GENOMIC DNA]</scope>
    <source>
        <strain evidence="2">ATCC 53774 / DSM 7210 / GS-15</strain>
    </source>
</reference>
<dbReference type="Gene3D" id="3.10.129.10">
    <property type="entry name" value="Hotdog Thioesterase"/>
    <property type="match status" value="1"/>
</dbReference>